<name>A0A220GCE4_9CAUD</name>
<dbReference type="Proteomes" id="UP000224125">
    <property type="component" value="Segment"/>
</dbReference>
<reference evidence="1 2" key="1">
    <citation type="journal article" date="2017" name="Nat. Microbiol.">
        <title>An anti-CRISPR from a virulent streptococcal phage inhibits Streptococcus pyogenes Cas9.</title>
        <authorList>
            <person name="Hynes A.P."/>
            <person name="Rousseau G.M."/>
            <person name="Lemay M.L."/>
            <person name="Horvath P."/>
            <person name="Romero D.A."/>
            <person name="Fremaux C."/>
            <person name="Moineau S."/>
        </authorList>
    </citation>
    <scope>NUCLEOTIDE SEQUENCE [LARGE SCALE GENOMIC DNA]</scope>
</reference>
<organism evidence="1 2">
    <name type="scientific">Streptococcus phage D4276</name>
    <dbReference type="NCBI Taxonomy" id="2006928"/>
    <lineage>
        <taxon>Viruses</taxon>
        <taxon>Duplodnaviria</taxon>
        <taxon>Heunggongvirae</taxon>
        <taxon>Uroviricota</taxon>
        <taxon>Caudoviricetes</taxon>
        <taxon>Aliceevansviridae</taxon>
        <taxon>Moineauvirus</taxon>
        <taxon>Moineauvirus D4276</taxon>
    </lineage>
</organism>
<evidence type="ECO:0000313" key="1">
    <source>
        <dbReference type="EMBL" id="ASD50994.1"/>
    </source>
</evidence>
<proteinExistence type="predicted"/>
<dbReference type="EMBL" id="MF161328">
    <property type="protein sequence ID" value="ASD50994.1"/>
    <property type="molecule type" value="Genomic_DNA"/>
</dbReference>
<sequence length="85" mass="10569">MKKFWHSGMIDKKVIEKRKQDDYMNKLHRTILELSIKPPEPEPWYRHPEMRALLDRIDSMDMIDWYSKYLKHRKPYDNYSGELEK</sequence>
<gene>
    <name evidence="1" type="ORF">D4276_034</name>
</gene>
<accession>A0A220GCE4</accession>
<protein>
    <submittedName>
        <fullName evidence="1">Uncharacterized protein</fullName>
    </submittedName>
</protein>
<keyword evidence="2" id="KW-1185">Reference proteome</keyword>
<evidence type="ECO:0000313" key="2">
    <source>
        <dbReference type="Proteomes" id="UP000224125"/>
    </source>
</evidence>